<accession>A0A317EDB5</accession>
<name>A0A317EDB5_9PROT</name>
<reference evidence="1 2" key="1">
    <citation type="submission" date="2018-05" db="EMBL/GenBank/DDBJ databases">
        <title>Zavarzinia sp. HR-AS.</title>
        <authorList>
            <person name="Lee Y."/>
            <person name="Jeon C.O."/>
        </authorList>
    </citation>
    <scope>NUCLEOTIDE SEQUENCE [LARGE SCALE GENOMIC DNA]</scope>
    <source>
        <strain evidence="1 2">HR-AS</strain>
    </source>
</reference>
<gene>
    <name evidence="1" type="ORF">DKG74_04465</name>
</gene>
<proteinExistence type="predicted"/>
<dbReference type="AlphaFoldDB" id="A0A317EDB5"/>
<organism evidence="1 2">
    <name type="scientific">Zavarzinia aquatilis</name>
    <dbReference type="NCBI Taxonomy" id="2211142"/>
    <lineage>
        <taxon>Bacteria</taxon>
        <taxon>Pseudomonadati</taxon>
        <taxon>Pseudomonadota</taxon>
        <taxon>Alphaproteobacteria</taxon>
        <taxon>Rhodospirillales</taxon>
        <taxon>Zavarziniaceae</taxon>
        <taxon>Zavarzinia</taxon>
    </lineage>
</organism>
<dbReference type="EMBL" id="QGLE01000002">
    <property type="protein sequence ID" value="PWR25027.1"/>
    <property type="molecule type" value="Genomic_DNA"/>
</dbReference>
<protein>
    <submittedName>
        <fullName evidence="1">Uncharacterized protein</fullName>
    </submittedName>
</protein>
<evidence type="ECO:0000313" key="1">
    <source>
        <dbReference type="EMBL" id="PWR25027.1"/>
    </source>
</evidence>
<evidence type="ECO:0000313" key="2">
    <source>
        <dbReference type="Proteomes" id="UP000245461"/>
    </source>
</evidence>
<sequence>MVSAPGGEEHYRQLKNFYVRLLVEPAPESAGGPGAAPPMIRDYEHERRDILKRLVWGRSWSVNLSVELKVPSRNLDLKLPLMVWSHGSNATVGEVWLTELSGSRLMNGHFLVSPDMAIQIGLVHTQASEVSTEAIRTAVNAARTILEIADPGVKAITILSDQKLNSASSAVDRTIGQLFSSSLEERLTNSYTVSRLLGNEPLTFESGVPGDEWRDGSSYRRVGTWSIRLSTPKPSIFSNVEYCGDGEHQDRSCVADEAAATLAVMQNLDPFAVLATKVAAEKSIGEYLSEAPWYKTLFPLIKKAADLNQRDALGGMCAATLEEMAKLPLSPLDGKIVLWAVLKTSALTPDAADEAASRDECKEALALHP</sequence>
<keyword evidence="2" id="KW-1185">Reference proteome</keyword>
<dbReference type="Proteomes" id="UP000245461">
    <property type="component" value="Unassembled WGS sequence"/>
</dbReference>
<comment type="caution">
    <text evidence="1">The sequence shown here is derived from an EMBL/GenBank/DDBJ whole genome shotgun (WGS) entry which is preliminary data.</text>
</comment>